<reference evidence="1" key="1">
    <citation type="submission" date="2018-05" db="EMBL/GenBank/DDBJ databases">
        <authorList>
            <person name="Lanie J.A."/>
            <person name="Ng W.-L."/>
            <person name="Kazmierczak K.M."/>
            <person name="Andrzejewski T.M."/>
            <person name="Davidsen T.M."/>
            <person name="Wayne K.J."/>
            <person name="Tettelin H."/>
            <person name="Glass J.I."/>
            <person name="Rusch D."/>
            <person name="Podicherti R."/>
            <person name="Tsui H.-C.T."/>
            <person name="Winkler M.E."/>
        </authorList>
    </citation>
    <scope>NUCLEOTIDE SEQUENCE</scope>
</reference>
<protein>
    <submittedName>
        <fullName evidence="1">Uncharacterized protein</fullName>
    </submittedName>
</protein>
<sequence>VFVGVVLALVCEKKLMDITLQPHQRAFRKAQKTKLVERLNNQLRELDEKKIFIEPGAQGARFTTRDWEFFFVGEVQRKNLITELSEPFDSFAGGLEEILPSLPPGERAQFEQAYRRQGVLLAERVASRFATVNEFLPLPEIPRRFKKYEDNLRALVAPLEEKNDLLLGGWESSLKSQISSFEEYNQFLSERRKAVISSSVNIEELQPGAPAGVDADDLAVEDYLLDALLGFDEIMGDMHKTEEGRIMVISYLEQFYTHLKVAIIF</sequence>
<dbReference type="EMBL" id="UINC01173985">
    <property type="protein sequence ID" value="SVD79885.1"/>
    <property type="molecule type" value="Genomic_DNA"/>
</dbReference>
<proteinExistence type="predicted"/>
<organism evidence="1">
    <name type="scientific">marine metagenome</name>
    <dbReference type="NCBI Taxonomy" id="408172"/>
    <lineage>
        <taxon>unclassified sequences</taxon>
        <taxon>metagenomes</taxon>
        <taxon>ecological metagenomes</taxon>
    </lineage>
</organism>
<name>A0A382YAL1_9ZZZZ</name>
<evidence type="ECO:0000313" key="1">
    <source>
        <dbReference type="EMBL" id="SVD79885.1"/>
    </source>
</evidence>
<feature type="non-terminal residue" evidence="1">
    <location>
        <position position="265"/>
    </location>
</feature>
<gene>
    <name evidence="1" type="ORF">METZ01_LOCUS432739</name>
</gene>
<dbReference type="AlphaFoldDB" id="A0A382YAL1"/>
<accession>A0A382YAL1</accession>
<feature type="non-terminal residue" evidence="1">
    <location>
        <position position="1"/>
    </location>
</feature>